<reference evidence="3" key="1">
    <citation type="journal article" date="2019" name="Int. J. Syst. Evol. Microbiol.">
        <title>The Global Catalogue of Microorganisms (GCM) 10K type strain sequencing project: providing services to taxonomists for standard genome sequencing and annotation.</title>
        <authorList>
            <consortium name="The Broad Institute Genomics Platform"/>
            <consortium name="The Broad Institute Genome Sequencing Center for Infectious Disease"/>
            <person name="Wu L."/>
            <person name="Ma J."/>
        </authorList>
    </citation>
    <scope>NUCLEOTIDE SEQUENCE [LARGE SCALE GENOMIC DNA]</scope>
    <source>
        <strain evidence="3">JCM 6922</strain>
    </source>
</reference>
<dbReference type="EMBL" id="BAAATK010000023">
    <property type="protein sequence ID" value="GAA2442852.1"/>
    <property type="molecule type" value="Genomic_DNA"/>
</dbReference>
<protein>
    <submittedName>
        <fullName evidence="2">Uncharacterized protein</fullName>
    </submittedName>
</protein>
<feature type="compositionally biased region" description="Polar residues" evidence="1">
    <location>
        <begin position="1"/>
        <end position="10"/>
    </location>
</feature>
<organism evidence="2 3">
    <name type="scientific">Streptomyces glaucus</name>
    <dbReference type="NCBI Taxonomy" id="284029"/>
    <lineage>
        <taxon>Bacteria</taxon>
        <taxon>Bacillati</taxon>
        <taxon>Actinomycetota</taxon>
        <taxon>Actinomycetes</taxon>
        <taxon>Kitasatosporales</taxon>
        <taxon>Streptomycetaceae</taxon>
        <taxon>Streptomyces</taxon>
    </lineage>
</organism>
<comment type="caution">
    <text evidence="2">The sequence shown here is derived from an EMBL/GenBank/DDBJ whole genome shotgun (WGS) entry which is preliminary data.</text>
</comment>
<name>A0ABP5X2Z3_9ACTN</name>
<keyword evidence="3" id="KW-1185">Reference proteome</keyword>
<feature type="region of interest" description="Disordered" evidence="1">
    <location>
        <begin position="1"/>
        <end position="103"/>
    </location>
</feature>
<gene>
    <name evidence="2" type="ORF">GCM10010421_37170</name>
</gene>
<sequence length="219" mass="23372">MNSPARSGSCSLRRYRGPRRAGHAADPTGSSREGRPAAAPSAARKPRRSTAGVRPGDPPPTPPRRALLQPAQGLPRHCDRIRKDRHLIRGSGRSRVAPAPGKIRLKTDPGTQRLLELSAAAPAADGEDLLDLLREGDVLHHQGLRETHQATAARLQELSTTDLAAAADAAEVPYDATRDHEGMVLLLALAEWDMTPAALACSAMVEDAARRGISLLPEE</sequence>
<feature type="compositionally biased region" description="Basic residues" evidence="1">
    <location>
        <begin position="13"/>
        <end position="22"/>
    </location>
</feature>
<evidence type="ECO:0000313" key="3">
    <source>
        <dbReference type="Proteomes" id="UP001500460"/>
    </source>
</evidence>
<proteinExistence type="predicted"/>
<accession>A0ABP5X2Z3</accession>
<evidence type="ECO:0000313" key="2">
    <source>
        <dbReference type="EMBL" id="GAA2442852.1"/>
    </source>
</evidence>
<dbReference type="Proteomes" id="UP001500460">
    <property type="component" value="Unassembled WGS sequence"/>
</dbReference>
<evidence type="ECO:0000256" key="1">
    <source>
        <dbReference type="SAM" id="MobiDB-lite"/>
    </source>
</evidence>